<keyword evidence="1" id="KW-0805">Transcription regulation</keyword>
<proteinExistence type="predicted"/>
<dbReference type="PROSITE" id="PS01124">
    <property type="entry name" value="HTH_ARAC_FAMILY_2"/>
    <property type="match status" value="1"/>
</dbReference>
<keyword evidence="2" id="KW-0804">Transcription</keyword>
<dbReference type="SUPFAM" id="SSF46689">
    <property type="entry name" value="Homeodomain-like"/>
    <property type="match status" value="2"/>
</dbReference>
<evidence type="ECO:0000256" key="1">
    <source>
        <dbReference type="ARBA" id="ARBA00023015"/>
    </source>
</evidence>
<dbReference type="InterPro" id="IPR018060">
    <property type="entry name" value="HTH_AraC"/>
</dbReference>
<evidence type="ECO:0000313" key="4">
    <source>
        <dbReference type="EMBL" id="AMD91635.1"/>
    </source>
</evidence>
<dbReference type="GO" id="GO:0003700">
    <property type="term" value="F:DNA-binding transcription factor activity"/>
    <property type="evidence" value="ECO:0007669"/>
    <property type="project" value="InterPro"/>
</dbReference>
<dbReference type="InterPro" id="IPR009594">
    <property type="entry name" value="Tscrpt_reg_HTH_AraC_N"/>
</dbReference>
<dbReference type="EMBL" id="CP014229">
    <property type="protein sequence ID" value="AMD91635.1"/>
    <property type="molecule type" value="Genomic_DNA"/>
</dbReference>
<dbReference type="Gene3D" id="1.10.10.60">
    <property type="entry name" value="Homeodomain-like"/>
    <property type="match status" value="2"/>
</dbReference>
<feature type="domain" description="HTH araC/xylS-type" evidence="3">
    <location>
        <begin position="211"/>
        <end position="309"/>
    </location>
</feature>
<dbReference type="InterPro" id="IPR009057">
    <property type="entry name" value="Homeodomain-like_sf"/>
</dbReference>
<evidence type="ECO:0000256" key="2">
    <source>
        <dbReference type="ARBA" id="ARBA00023163"/>
    </source>
</evidence>
<dbReference type="PANTHER" id="PTHR43436:SF1">
    <property type="entry name" value="TRANSCRIPTIONAL REGULATORY PROTEIN"/>
    <property type="match status" value="1"/>
</dbReference>
<dbReference type="RefSeq" id="WP_062254927.1">
    <property type="nucleotide sequence ID" value="NZ_CP014229.1"/>
</dbReference>
<dbReference type="KEGG" id="dfi:AXF13_13870"/>
<protein>
    <submittedName>
        <fullName evidence="4">AraC family transcriptional regulator</fullName>
    </submittedName>
</protein>
<dbReference type="SMART" id="SM00342">
    <property type="entry name" value="HTH_ARAC"/>
    <property type="match status" value="1"/>
</dbReference>
<evidence type="ECO:0000259" key="3">
    <source>
        <dbReference type="PROSITE" id="PS01124"/>
    </source>
</evidence>
<dbReference type="STRING" id="44742.AXF13_13870"/>
<dbReference type="PANTHER" id="PTHR43436">
    <property type="entry name" value="ARAC-FAMILY TRANSCRIPTIONAL REGULATOR"/>
    <property type="match status" value="1"/>
</dbReference>
<dbReference type="Pfam" id="PF06719">
    <property type="entry name" value="AraC_N"/>
    <property type="match status" value="1"/>
</dbReference>
<dbReference type="GO" id="GO:0043565">
    <property type="term" value="F:sequence-specific DNA binding"/>
    <property type="evidence" value="ECO:0007669"/>
    <property type="project" value="InterPro"/>
</dbReference>
<reference evidence="5" key="1">
    <citation type="submission" date="2016-02" db="EMBL/GenBank/DDBJ databases">
        <authorList>
            <person name="Holder M.E."/>
            <person name="Ajami N.J."/>
            <person name="Petrosino J.F."/>
        </authorList>
    </citation>
    <scope>NUCLEOTIDE SEQUENCE [LARGE SCALE GENOMIC DNA]</scope>
    <source>
        <strain evidence="5">CCUG 45958</strain>
    </source>
</reference>
<keyword evidence="5" id="KW-1185">Reference proteome</keyword>
<name>A0A0X8JMS5_9BACT</name>
<sequence>MEGDKRKGGVVLEEQEREKAAAINEELKLLLLRHLEQPAVRPTAIAGLTLVRREAANSSERCFEKPLASILVQGSKHTVIGTRAFSIAAKQCLVAAVDMPSTSYVVDPTPEKPFLSLFFYLDRQLITDLAMEMEQDLPPSGEGSLGVAVADAEPDLLEGALRLVKLLGKPEQIPMRAPMIMRELHYLLLTGPQGGILRRLHTLGTQNNQIVRAISLLRHNVNAAVRMDDLARQVHMSVSSLHRHFKTVTGLSPLQYHKQLRLYEARRLMLTQRENASGAALAVGYESPTQFNREYKRMFGEPPHRDISRRSRA</sequence>
<dbReference type="AlphaFoldDB" id="A0A0X8JMS5"/>
<organism evidence="4 5">
    <name type="scientific">Desulfovibrio fairfieldensis</name>
    <dbReference type="NCBI Taxonomy" id="44742"/>
    <lineage>
        <taxon>Bacteria</taxon>
        <taxon>Pseudomonadati</taxon>
        <taxon>Thermodesulfobacteriota</taxon>
        <taxon>Desulfovibrionia</taxon>
        <taxon>Desulfovibrionales</taxon>
        <taxon>Desulfovibrionaceae</taxon>
        <taxon>Desulfovibrio</taxon>
    </lineage>
</organism>
<evidence type="ECO:0000313" key="5">
    <source>
        <dbReference type="Proteomes" id="UP000069241"/>
    </source>
</evidence>
<accession>A0A0X8JMS5</accession>
<dbReference type="Proteomes" id="UP000069241">
    <property type="component" value="Chromosome"/>
</dbReference>
<gene>
    <name evidence="4" type="ORF">AXF13_13870</name>
</gene>
<dbReference type="Pfam" id="PF12833">
    <property type="entry name" value="HTH_18"/>
    <property type="match status" value="1"/>
</dbReference>